<feature type="domain" description="Diphthamide synthase" evidence="1">
    <location>
        <begin position="3"/>
        <end position="201"/>
    </location>
</feature>
<evidence type="ECO:0000313" key="2">
    <source>
        <dbReference type="EMBL" id="MVT09196.1"/>
    </source>
</evidence>
<dbReference type="InterPro" id="IPR002761">
    <property type="entry name" value="Diphthami_syn_dom"/>
</dbReference>
<organism evidence="2 3">
    <name type="scientific">Chitinophaga tropicalis</name>
    <dbReference type="NCBI Taxonomy" id="2683588"/>
    <lineage>
        <taxon>Bacteria</taxon>
        <taxon>Pseudomonadati</taxon>
        <taxon>Bacteroidota</taxon>
        <taxon>Chitinophagia</taxon>
        <taxon>Chitinophagales</taxon>
        <taxon>Chitinophagaceae</taxon>
        <taxon>Chitinophaga</taxon>
    </lineage>
</organism>
<dbReference type="Proteomes" id="UP000461730">
    <property type="component" value="Unassembled WGS sequence"/>
</dbReference>
<evidence type="ECO:0000259" key="1">
    <source>
        <dbReference type="Pfam" id="PF01902"/>
    </source>
</evidence>
<evidence type="ECO:0000313" key="3">
    <source>
        <dbReference type="Proteomes" id="UP000461730"/>
    </source>
</evidence>
<comment type="caution">
    <text evidence="2">The sequence shown here is derived from an EMBL/GenBank/DDBJ whole genome shotgun (WGS) entry which is preliminary data.</text>
</comment>
<keyword evidence="3" id="KW-1185">Reference proteome</keyword>
<dbReference type="NCBIfam" id="TIGR00290">
    <property type="entry name" value="MJ0570_dom"/>
    <property type="match status" value="1"/>
</dbReference>
<sequence length="227" mass="25586">MEKAALFWSGGKDSAYALYKVQQGRKYEIITLVTTLSTKYERISMHGVRAALLDKQAAATGIPLLKMWAPDIPTNEAYEEVLLETYAQLKETGITTVIFGDIFLADLRKYREALVSKAGLKADFPLWGQSTFVLPSMFLSAGFRTVTCCISTEHLTKEYLGRELDTTFFQQLPGNVDPCGENGEFHTFCFDGPVFKEAIPFTKGEERYVPLMINTEKEAGFWYIDLL</sequence>
<dbReference type="Gene3D" id="3.40.50.620">
    <property type="entry name" value="HUPs"/>
    <property type="match status" value="1"/>
</dbReference>
<protein>
    <submittedName>
        <fullName evidence="2">Diphthine--ammonia ligase</fullName>
        <ecNumber evidence="2">6.3.1.14</ecNumber>
    </submittedName>
</protein>
<dbReference type="GO" id="GO:0017178">
    <property type="term" value="F:diphthine-ammonia ligase activity"/>
    <property type="evidence" value="ECO:0007669"/>
    <property type="project" value="UniProtKB-EC"/>
</dbReference>
<reference evidence="2 3" key="1">
    <citation type="submission" date="2019-12" db="EMBL/GenBank/DDBJ databases">
        <title>Chitinophaga sp. strain ysch24 (GDMCC 1.1355), whole genome shotgun sequence.</title>
        <authorList>
            <person name="Zhang X."/>
        </authorList>
    </citation>
    <scope>NUCLEOTIDE SEQUENCE [LARGE SCALE GENOMIC DNA]</scope>
    <source>
        <strain evidence="3">ysch24</strain>
    </source>
</reference>
<dbReference type="EC" id="6.3.1.14" evidence="2"/>
<dbReference type="AlphaFoldDB" id="A0A7K1U4H2"/>
<keyword evidence="2" id="KW-0436">Ligase</keyword>
<name>A0A7K1U4H2_9BACT</name>
<dbReference type="Pfam" id="PF01902">
    <property type="entry name" value="Diphthami_syn_2"/>
    <property type="match status" value="1"/>
</dbReference>
<dbReference type="Gene3D" id="3.90.1490.10">
    <property type="entry name" value="putative n-type atp pyrophosphatase, domain 2"/>
    <property type="match status" value="1"/>
</dbReference>
<dbReference type="SUPFAM" id="SSF52402">
    <property type="entry name" value="Adenine nucleotide alpha hydrolases-like"/>
    <property type="match status" value="1"/>
</dbReference>
<accession>A0A7K1U4H2</accession>
<dbReference type="InterPro" id="IPR014729">
    <property type="entry name" value="Rossmann-like_a/b/a_fold"/>
</dbReference>
<proteinExistence type="predicted"/>
<dbReference type="CDD" id="cd01994">
    <property type="entry name" value="AANH_PF0828-like"/>
    <property type="match status" value="1"/>
</dbReference>
<dbReference type="EMBL" id="WRXN01000005">
    <property type="protein sequence ID" value="MVT09196.1"/>
    <property type="molecule type" value="Genomic_DNA"/>
</dbReference>
<dbReference type="RefSeq" id="WP_157306625.1">
    <property type="nucleotide sequence ID" value="NZ_WRXN01000005.1"/>
</dbReference>
<gene>
    <name evidence="2" type="ORF">GO493_13060</name>
</gene>